<dbReference type="Pfam" id="PF13517">
    <property type="entry name" value="FG-GAP_3"/>
    <property type="match status" value="2"/>
</dbReference>
<dbReference type="InterPro" id="IPR028994">
    <property type="entry name" value="Integrin_alpha_N"/>
</dbReference>
<keyword evidence="1" id="KW-0732">Signal</keyword>
<organism evidence="2">
    <name type="scientific">Pedococcus sp. KACC 23699</name>
    <dbReference type="NCBI Taxonomy" id="3149228"/>
    <lineage>
        <taxon>Bacteria</taxon>
        <taxon>Bacillati</taxon>
        <taxon>Actinomycetota</taxon>
        <taxon>Actinomycetes</taxon>
        <taxon>Micrococcales</taxon>
        <taxon>Intrasporangiaceae</taxon>
        <taxon>Pedococcus</taxon>
    </lineage>
</organism>
<dbReference type="Gene3D" id="3.90.1720.10">
    <property type="entry name" value="endopeptidase domain like (from Nostoc punctiforme)"/>
    <property type="match status" value="1"/>
</dbReference>
<accession>A0AAU7JYN1</accession>
<dbReference type="Gene3D" id="2.115.10.10">
    <property type="entry name" value="Tachylectin 2"/>
    <property type="match status" value="1"/>
</dbReference>
<dbReference type="PANTHER" id="PTHR44103">
    <property type="entry name" value="PROPROTEIN CONVERTASE P"/>
    <property type="match status" value="1"/>
</dbReference>
<name>A0AAU7JYN1_9MICO</name>
<protein>
    <submittedName>
        <fullName evidence="2">VCBS repeat-containing protein</fullName>
    </submittedName>
</protein>
<gene>
    <name evidence="2" type="ORF">ABEG17_08305</name>
</gene>
<dbReference type="RefSeq" id="WP_406832810.1">
    <property type="nucleotide sequence ID" value="NZ_CP157483.1"/>
</dbReference>
<reference evidence="2" key="1">
    <citation type="submission" date="2024-05" db="EMBL/GenBank/DDBJ databases">
        <authorList>
            <person name="Kim S."/>
            <person name="Heo J."/>
            <person name="Choi H."/>
            <person name="Choi Y."/>
            <person name="Kwon S.-W."/>
            <person name="Kim Y."/>
        </authorList>
    </citation>
    <scope>NUCLEOTIDE SEQUENCE</scope>
    <source>
        <strain evidence="2">KACC 23699</strain>
    </source>
</reference>
<dbReference type="AlphaFoldDB" id="A0AAU7JYN1"/>
<sequence>MSQYLSQVYAITTGTWGNAIDYQAGGSGGGHLAANGFSWSTDRNFADGDILVWGTGIGSSAGHVAVWYHGQMYDQNFGGRRTAGLDNFISAGFLGHWRKGALSGDGGFVRVNESGAVFRMAGGAPIYVSSWNAVGGSQPVTNISQAQLDAMPAYPRDGTFLAASSGTVYRVAGGAPEAVSTWNSFGGPQPNIPVDQAAIDNAGGGAPWNHLRAVPADGTFISNTADGRVYRVAGGAPLYVSTWNVFGGSQPTTSLDPWEFIHFAHLRATPDNVFIRGASTGSIFRVVDGGHPYYVPSWAPYGGSQPYVDVDDYAINGCDHLACGPFGGLEAVTAGHGNVTVSGWTIDPNATTTPTRVHVYVGGPAGSATGEGHDAGTANLTRTDVANAYPGTGSAHGYNLTVPTNKLGTQPVYVYAINTPGTPGDNPLLGVVTTSVAAPVASRCDFTGDRKADIIARDSTGHLYLYPGTGTGSFASRRLMGSGWGGFTSIFCSSDFNSDGKADVLGRTSTGNLMLYPGSGTGALGAGRVVGTGWSGFTSILSAGDMTGDRKADILGRTSTGNLVLFPGAGNGTLGAGRVIGKGWSGFTAVFSPGDFTGDGKSDVMTRTSAGALMLYPGNGAGALGVGRQIGTGWSGFTRVFSPGDLTGDGKADVLARTGAGALKLYPGTGTGALGTGRQVGTGWNIYNVLAGGS</sequence>
<dbReference type="SUPFAM" id="SSF69318">
    <property type="entry name" value="Integrin alpha N-terminal domain"/>
    <property type="match status" value="2"/>
</dbReference>
<proteinExistence type="predicted"/>
<evidence type="ECO:0000313" key="2">
    <source>
        <dbReference type="EMBL" id="XBO45318.1"/>
    </source>
</evidence>
<dbReference type="PANTHER" id="PTHR44103:SF1">
    <property type="entry name" value="PROPROTEIN CONVERTASE P"/>
    <property type="match status" value="1"/>
</dbReference>
<dbReference type="InterPro" id="IPR013517">
    <property type="entry name" value="FG-GAP"/>
</dbReference>
<evidence type="ECO:0000256" key="1">
    <source>
        <dbReference type="ARBA" id="ARBA00022729"/>
    </source>
</evidence>
<dbReference type="EMBL" id="CP157483">
    <property type="protein sequence ID" value="XBO45318.1"/>
    <property type="molecule type" value="Genomic_DNA"/>
</dbReference>